<feature type="region of interest" description="Disordered" evidence="1">
    <location>
        <begin position="163"/>
        <end position="191"/>
    </location>
</feature>
<dbReference type="GeneID" id="15803782"/>
<gene>
    <name evidence="2" type="ORF">BEWA_029930</name>
</gene>
<organism evidence="2 3">
    <name type="scientific">Theileria equi strain WA</name>
    <dbReference type="NCBI Taxonomy" id="1537102"/>
    <lineage>
        <taxon>Eukaryota</taxon>
        <taxon>Sar</taxon>
        <taxon>Alveolata</taxon>
        <taxon>Apicomplexa</taxon>
        <taxon>Aconoidasida</taxon>
        <taxon>Piroplasmida</taxon>
        <taxon>Theileriidae</taxon>
        <taxon>Theileria</taxon>
    </lineage>
</organism>
<accession>L0AYP5</accession>
<dbReference type="RefSeq" id="XP_004829807.1">
    <property type="nucleotide sequence ID" value="XM_004829750.1"/>
</dbReference>
<reference evidence="2 3" key="1">
    <citation type="journal article" date="2012" name="BMC Genomics">
        <title>Comparative genomic analysis and phylogenetic position of Theileria equi.</title>
        <authorList>
            <person name="Kappmeyer L.S."/>
            <person name="Thiagarajan M."/>
            <person name="Herndon D.R."/>
            <person name="Ramsay J.D."/>
            <person name="Caler E."/>
            <person name="Djikeng A."/>
            <person name="Gillespie J.J."/>
            <person name="Lau A.O."/>
            <person name="Roalson E.H."/>
            <person name="Silva J.C."/>
            <person name="Silva M.G."/>
            <person name="Suarez C.E."/>
            <person name="Ueti M.W."/>
            <person name="Nene V.M."/>
            <person name="Mealey R.H."/>
            <person name="Knowles D.P."/>
            <person name="Brayton K.A."/>
        </authorList>
    </citation>
    <scope>NUCLEOTIDE SEQUENCE [LARGE SCALE GENOMIC DNA]</scope>
    <source>
        <strain evidence="2 3">WA</strain>
    </source>
</reference>
<sequence length="270" mass="29168">MSAGVLTLNVDGKCGKECNCTGGQSIAKLKVSKEPDTPVKGFTKCMHYLEGGSTFKLNKTLAGDGGTISATVGSPDAPIPNVTEVSIYYWDGAPDRPILIGITKKSSSGKPTFYGKNGTGGHLSWLAGQVRDLEEQQALDKQNCYNNDAIPFNIKDSRTGDFEESKTTCMQKSRKIKSTTSLPDPPPGSEYAVTSFRITDTSGKDKETKISRVTYRSKPTDIPPISEAIEKIRLYSYPGSSQVPLMIEFKPPGNGGSKWYYSANPMVLTG</sequence>
<protein>
    <submittedName>
        <fullName evidence="2">Uncharacterized protein</fullName>
    </submittedName>
</protein>
<name>L0AYP5_THEEQ</name>
<dbReference type="Proteomes" id="UP000031512">
    <property type="component" value="Chromosome 1"/>
</dbReference>
<keyword evidence="3" id="KW-1185">Reference proteome</keyword>
<evidence type="ECO:0000313" key="3">
    <source>
        <dbReference type="Proteomes" id="UP000031512"/>
    </source>
</evidence>
<evidence type="ECO:0000313" key="2">
    <source>
        <dbReference type="EMBL" id="AFZ80141.1"/>
    </source>
</evidence>
<dbReference type="KEGG" id="beq:BEWA_029930"/>
<dbReference type="EMBL" id="CP001669">
    <property type="protein sequence ID" value="AFZ80141.1"/>
    <property type="molecule type" value="Genomic_DNA"/>
</dbReference>
<dbReference type="VEuPathDB" id="PiroplasmaDB:BEWA_029930"/>
<proteinExistence type="predicted"/>
<dbReference type="AlphaFoldDB" id="L0AYP5"/>
<evidence type="ECO:0000256" key="1">
    <source>
        <dbReference type="SAM" id="MobiDB-lite"/>
    </source>
</evidence>